<sequence length="99" mass="11555">MLGLPPEGRTPQHTVRGMSAPSQLWCSHERSVQSRLETLYEKLQAGQIPEKLQQKLRDFAAQLETKDIRASSVQLQEMITEYWQQHKLWLTGLKWLLRA</sequence>
<evidence type="ECO:0000313" key="3">
    <source>
        <dbReference type="Proteomes" id="UP001642464"/>
    </source>
</evidence>
<evidence type="ECO:0000313" key="2">
    <source>
        <dbReference type="EMBL" id="CAK9075945.1"/>
    </source>
</evidence>
<dbReference type="Gene3D" id="1.20.940.10">
    <property type="entry name" value="Functional domain of the splicing factor Prp18"/>
    <property type="match status" value="1"/>
</dbReference>
<reference evidence="2 3" key="1">
    <citation type="submission" date="2024-02" db="EMBL/GenBank/DDBJ databases">
        <authorList>
            <person name="Chen Y."/>
            <person name="Shah S."/>
            <person name="Dougan E. K."/>
            <person name="Thang M."/>
            <person name="Chan C."/>
        </authorList>
    </citation>
    <scope>NUCLEOTIDE SEQUENCE [LARGE SCALE GENOMIC DNA]</scope>
</reference>
<keyword evidence="3" id="KW-1185">Reference proteome</keyword>
<protein>
    <submittedName>
        <fullName evidence="2">Uncharacterized protein</fullName>
    </submittedName>
</protein>
<dbReference type="EMBL" id="CAXAMM010036557">
    <property type="protein sequence ID" value="CAK9075945.1"/>
    <property type="molecule type" value="Genomic_DNA"/>
</dbReference>
<gene>
    <name evidence="2" type="ORF">SCF082_LOCUS36704</name>
</gene>
<proteinExistence type="predicted"/>
<accession>A0ABP0PIU8</accession>
<organism evidence="2 3">
    <name type="scientific">Durusdinium trenchii</name>
    <dbReference type="NCBI Taxonomy" id="1381693"/>
    <lineage>
        <taxon>Eukaryota</taxon>
        <taxon>Sar</taxon>
        <taxon>Alveolata</taxon>
        <taxon>Dinophyceae</taxon>
        <taxon>Suessiales</taxon>
        <taxon>Symbiodiniaceae</taxon>
        <taxon>Durusdinium</taxon>
    </lineage>
</organism>
<comment type="caution">
    <text evidence="2">The sequence shown here is derived from an EMBL/GenBank/DDBJ whole genome shotgun (WGS) entry which is preliminary data.</text>
</comment>
<feature type="region of interest" description="Disordered" evidence="1">
    <location>
        <begin position="1"/>
        <end position="21"/>
    </location>
</feature>
<evidence type="ECO:0000256" key="1">
    <source>
        <dbReference type="SAM" id="MobiDB-lite"/>
    </source>
</evidence>
<name>A0ABP0PIU8_9DINO</name>
<dbReference type="Proteomes" id="UP001642464">
    <property type="component" value="Unassembled WGS sequence"/>
</dbReference>